<dbReference type="OrthoDB" id="9858448at2"/>
<name>A0A0T5NRN7_9RHOB</name>
<dbReference type="EMBL" id="LAXJ01000018">
    <property type="protein sequence ID" value="KRS11603.1"/>
    <property type="molecule type" value="Genomic_DNA"/>
</dbReference>
<dbReference type="AlphaFoldDB" id="A0A0T5NRN7"/>
<sequence length="78" mass="8332">MSDRMVHSADVFVFKAAPGAESGGGLEEMIWIDLDPPVSIAESHRGTVLTAGNASSAADEPDPQPVLMVVADQQDFWY</sequence>
<evidence type="ECO:0000313" key="2">
    <source>
        <dbReference type="Proteomes" id="UP000051295"/>
    </source>
</evidence>
<keyword evidence="2" id="KW-1185">Reference proteome</keyword>
<evidence type="ECO:0000313" key="1">
    <source>
        <dbReference type="EMBL" id="KRS11603.1"/>
    </source>
</evidence>
<protein>
    <submittedName>
        <fullName evidence="1">Uncharacterized protein</fullName>
    </submittedName>
</protein>
<accession>A0A0T5NRN7</accession>
<proteinExistence type="predicted"/>
<dbReference type="RefSeq" id="WP_057794775.1">
    <property type="nucleotide sequence ID" value="NZ_LAXJ01000018.1"/>
</dbReference>
<organism evidence="1 2">
    <name type="scientific">Roseovarius atlanticus</name>
    <dbReference type="NCBI Taxonomy" id="1641875"/>
    <lineage>
        <taxon>Bacteria</taxon>
        <taxon>Pseudomonadati</taxon>
        <taxon>Pseudomonadota</taxon>
        <taxon>Alphaproteobacteria</taxon>
        <taxon>Rhodobacterales</taxon>
        <taxon>Roseobacteraceae</taxon>
        <taxon>Roseovarius</taxon>
    </lineage>
</organism>
<gene>
    <name evidence="1" type="ORF">XM53_15095</name>
</gene>
<dbReference type="Proteomes" id="UP000051295">
    <property type="component" value="Unassembled WGS sequence"/>
</dbReference>
<reference evidence="1 2" key="1">
    <citation type="submission" date="2015-04" db="EMBL/GenBank/DDBJ databases">
        <title>The draft genome sequence of Roseovarius sp.R12b.</title>
        <authorList>
            <person name="Li G."/>
            <person name="Lai Q."/>
            <person name="Shao Z."/>
            <person name="Yan P."/>
        </authorList>
    </citation>
    <scope>NUCLEOTIDE SEQUENCE [LARGE SCALE GENOMIC DNA]</scope>
    <source>
        <strain evidence="1 2">R12B</strain>
    </source>
</reference>
<comment type="caution">
    <text evidence="1">The sequence shown here is derived from an EMBL/GenBank/DDBJ whole genome shotgun (WGS) entry which is preliminary data.</text>
</comment>